<comment type="caution">
    <text evidence="1">The sequence shown here is derived from an EMBL/GenBank/DDBJ whole genome shotgun (WGS) entry which is preliminary data.</text>
</comment>
<dbReference type="OrthoDB" id="7594100at2"/>
<organism evidence="1 2">
    <name type="scientific">Methylobrevis pamukkalensis</name>
    <dbReference type="NCBI Taxonomy" id="1439726"/>
    <lineage>
        <taxon>Bacteria</taxon>
        <taxon>Pseudomonadati</taxon>
        <taxon>Pseudomonadota</taxon>
        <taxon>Alphaproteobacteria</taxon>
        <taxon>Hyphomicrobiales</taxon>
        <taxon>Pleomorphomonadaceae</taxon>
        <taxon>Methylobrevis</taxon>
    </lineage>
</organism>
<dbReference type="Proteomes" id="UP000094622">
    <property type="component" value="Unassembled WGS sequence"/>
</dbReference>
<dbReference type="AlphaFoldDB" id="A0A1E3H165"/>
<proteinExistence type="predicted"/>
<reference evidence="1 2" key="1">
    <citation type="submission" date="2016-07" db="EMBL/GenBank/DDBJ databases">
        <title>Draft Genome Sequence of Methylobrevis pamukkalensis PK2.</title>
        <authorList>
            <person name="Vasilenko O.V."/>
            <person name="Doronina N.V."/>
            <person name="Shmareva M.N."/>
            <person name="Tarlachkov S.V."/>
            <person name="Mustakhimov I."/>
            <person name="Trotsenko Y.A."/>
        </authorList>
    </citation>
    <scope>NUCLEOTIDE SEQUENCE [LARGE SCALE GENOMIC DNA]</scope>
    <source>
        <strain evidence="1 2">PK2</strain>
    </source>
</reference>
<sequence>MSLITSLVHWPDALMPRSGGFVPVFANRSGGRTQGKMADQIIRSGRGFWRASFRDWTLVSPLMQRAGLPEGQHDQSLRAWRGLEVEIGGKAGAISLPAFDFWNAPWPTVGGVVRRTVPGSTFSDGTTFSDGSMFAGSVIGAELAASAGVNALTVRLAFTAGSVDVSGLRGAHFSLADGDIGDRLHRIVRADLVSGATYDCTIWPWLRGDYLSGLPAEFDRPRCAMRLAKDDGMAVFPEGGRWAAGVAVDFEEFDAG</sequence>
<accession>A0A1E3H165</accession>
<evidence type="ECO:0000313" key="1">
    <source>
        <dbReference type="EMBL" id="ODN69556.1"/>
    </source>
</evidence>
<evidence type="ECO:0000313" key="2">
    <source>
        <dbReference type="Proteomes" id="UP000094622"/>
    </source>
</evidence>
<dbReference type="RefSeq" id="WP_069307570.1">
    <property type="nucleotide sequence ID" value="NZ_MCRJ01000085.1"/>
</dbReference>
<protein>
    <submittedName>
        <fullName evidence="1">Uncharacterized protein</fullName>
    </submittedName>
</protein>
<dbReference type="EMBL" id="MCRJ01000085">
    <property type="protein sequence ID" value="ODN69556.1"/>
    <property type="molecule type" value="Genomic_DNA"/>
</dbReference>
<name>A0A1E3H165_9HYPH</name>
<keyword evidence="2" id="KW-1185">Reference proteome</keyword>
<gene>
    <name evidence="1" type="ORF">A6302_03150</name>
</gene>